<dbReference type="AlphaFoldDB" id="A0A6P3XRV5"/>
<evidence type="ECO:0000259" key="5">
    <source>
        <dbReference type="Pfam" id="PF23071"/>
    </source>
</evidence>
<dbReference type="PANTHER" id="PTHR22255">
    <property type="entry name" value="LP06548P"/>
    <property type="match status" value="1"/>
</dbReference>
<dbReference type="RefSeq" id="XP_014480967.1">
    <property type="nucleotide sequence ID" value="XM_014625481.1"/>
</dbReference>
<keyword evidence="2" id="KW-0812">Transmembrane</keyword>
<evidence type="ECO:0000256" key="2">
    <source>
        <dbReference type="SAM" id="Phobius"/>
    </source>
</evidence>
<dbReference type="PANTHER" id="PTHR22255:SF9">
    <property type="entry name" value="LP06548P"/>
    <property type="match status" value="1"/>
</dbReference>
<organism evidence="6 7">
    <name type="scientific">Dinoponera quadriceps</name>
    <name type="common">South American ant</name>
    <dbReference type="NCBI Taxonomy" id="609295"/>
    <lineage>
        <taxon>Eukaryota</taxon>
        <taxon>Metazoa</taxon>
        <taxon>Ecdysozoa</taxon>
        <taxon>Arthropoda</taxon>
        <taxon>Hexapoda</taxon>
        <taxon>Insecta</taxon>
        <taxon>Pterygota</taxon>
        <taxon>Neoptera</taxon>
        <taxon>Endopterygota</taxon>
        <taxon>Hymenoptera</taxon>
        <taxon>Apocrita</taxon>
        <taxon>Aculeata</taxon>
        <taxon>Formicoidea</taxon>
        <taxon>Formicidae</taxon>
        <taxon>Ponerinae</taxon>
        <taxon>Ponerini</taxon>
        <taxon>Dinoponera</taxon>
    </lineage>
</organism>
<feature type="region of interest" description="Disordered" evidence="1">
    <location>
        <begin position="498"/>
        <end position="520"/>
    </location>
</feature>
<evidence type="ECO:0000313" key="6">
    <source>
        <dbReference type="Proteomes" id="UP000515204"/>
    </source>
</evidence>
<dbReference type="InterPro" id="IPR055471">
    <property type="entry name" value="DUF7043"/>
</dbReference>
<keyword evidence="2" id="KW-0472">Membrane</keyword>
<dbReference type="GO" id="GO:0061909">
    <property type="term" value="P:autophagosome-lysosome fusion"/>
    <property type="evidence" value="ECO:0007669"/>
    <property type="project" value="TreeGrafter"/>
</dbReference>
<dbReference type="Proteomes" id="UP000515204">
    <property type="component" value="Unplaced"/>
</dbReference>
<sequence>MPTGIVSSKDTAQRSIHVDSASYALAFNAYLSAAWSNSGSSTTSTIRISMIVIGMQLGLHQPCAPHLRHRMQELAFPRRKGILAPVSVLVLLILPLVDLPSANGSCDFPSVWTGEWYQYGKPLFSINTTLLGDKTCVETKDDKYILYFSGDNCYQCIIMNQRHDNVIQYREGWCSQERTSLDDMCNMITSDDILYSIFRMNSKPIPCPFAGASFTFSYNRGYGECVMPISLAEKCIDESKLLLKYQACPDVEGTESNTEELQCLAVWNDGRNKYLVGTLKGRNALGDGRIFRCFLYEERAHHQGKIYLLAQSGDPTCNGLTTVSEGSPTIKLTKVDKEHKCKYPGWVTQHHDWHSLDGTKVYHFTNKNATLKVKAQSQDSTNGDTLHEEKIVCHNLEQLYPNDNMQGNKVKLIAHVTSGCDIGYVCMIFHRRDSHIIEIQQSDQKAIMPDEACSISDPSTMPYTTLITTFLHQRKCPNPGRYEILDFAPSHVLSAATSRRQRRSELSKTTKRRTWQDNTEDEECRSTHIQVGCTSSDQTEMIIANTCEHEEIAYYCHGSWEEKGTWYTIASQRNPEFPIGLGETFCFTMRQEGVRDKASGRSGRLKQQEQELWLSRPSHTCQREAKEEWTYRLSSQGVCEDLTKAASSLASTPLSSLPSLLFTLYAAAAAYIAANTLRVLLSR</sequence>
<feature type="transmembrane region" description="Helical" evidence="2">
    <location>
        <begin position="660"/>
        <end position="681"/>
    </location>
</feature>
<dbReference type="Pfam" id="PF23071">
    <property type="entry name" value="DUF7044"/>
    <property type="match status" value="1"/>
</dbReference>
<dbReference type="GeneID" id="106747698"/>
<dbReference type="InterPro" id="IPR055472">
    <property type="entry name" value="DUF7044"/>
</dbReference>
<dbReference type="InterPro" id="IPR055470">
    <property type="entry name" value="DUF7042"/>
</dbReference>
<feature type="domain" description="DUF7043" evidence="4">
    <location>
        <begin position="338"/>
        <end position="463"/>
    </location>
</feature>
<dbReference type="Pfam" id="PF23070">
    <property type="entry name" value="DUF7043"/>
    <property type="match status" value="1"/>
</dbReference>
<dbReference type="Pfam" id="PF23069">
    <property type="entry name" value="DUF7042"/>
    <property type="match status" value="1"/>
</dbReference>
<evidence type="ECO:0000259" key="4">
    <source>
        <dbReference type="Pfam" id="PF23070"/>
    </source>
</evidence>
<evidence type="ECO:0000259" key="3">
    <source>
        <dbReference type="Pfam" id="PF23069"/>
    </source>
</evidence>
<keyword evidence="2" id="KW-1133">Transmembrane helix</keyword>
<feature type="domain" description="DUF7042" evidence="3">
    <location>
        <begin position="203"/>
        <end position="334"/>
    </location>
</feature>
<reference evidence="7" key="1">
    <citation type="submission" date="2025-08" db="UniProtKB">
        <authorList>
            <consortium name="RefSeq"/>
        </authorList>
    </citation>
    <scope>IDENTIFICATION</scope>
</reference>
<feature type="domain" description="DUF7044" evidence="5">
    <location>
        <begin position="105"/>
        <end position="186"/>
    </location>
</feature>
<protein>
    <submittedName>
        <fullName evidence="7">Uncharacterized protein LOC106747698 isoform X1</fullName>
    </submittedName>
</protein>
<accession>A0A6P3XRV5</accession>
<keyword evidence="6" id="KW-1185">Reference proteome</keyword>
<proteinExistence type="predicted"/>
<gene>
    <name evidence="7" type="primary">LOC106747698</name>
</gene>
<name>A0A6P3XRV5_DINQU</name>
<dbReference type="OrthoDB" id="9979716at2759"/>
<evidence type="ECO:0000256" key="1">
    <source>
        <dbReference type="SAM" id="MobiDB-lite"/>
    </source>
</evidence>
<evidence type="ECO:0000313" key="7">
    <source>
        <dbReference type="RefSeq" id="XP_014480967.1"/>
    </source>
</evidence>
<dbReference type="KEGG" id="dqu:106747698"/>